<comment type="subcellular location">
    <subcellularLocation>
        <location evidence="5">Cell membrane</location>
        <topology evidence="5">Multi-pass membrane protein</topology>
    </subcellularLocation>
    <subcellularLocation>
        <location evidence="1">Membrane</location>
        <topology evidence="1">Multi-pass membrane protein</topology>
    </subcellularLocation>
</comment>
<dbReference type="RefSeq" id="WP_221005589.1">
    <property type="nucleotide sequence ID" value="NZ_CP081150.1"/>
</dbReference>
<evidence type="ECO:0000256" key="4">
    <source>
        <dbReference type="ARBA" id="ARBA00023136"/>
    </source>
</evidence>
<comment type="function">
    <text evidence="5">Part of the twin-arginine translocation (Tat) system that transports large folded proteins containing a characteristic twin-arginine motif in their signal peptide across membranes. Together with TatB, TatC is part of a receptor directly interacting with Tat signal peptides.</text>
</comment>
<feature type="transmembrane region" description="Helical" evidence="5">
    <location>
        <begin position="155"/>
        <end position="178"/>
    </location>
</feature>
<dbReference type="InterPro" id="IPR002033">
    <property type="entry name" value="TatC"/>
</dbReference>
<keyword evidence="5" id="KW-0813">Transport</keyword>
<keyword evidence="5" id="KW-0653">Protein transport</keyword>
<comment type="similarity">
    <text evidence="5">Belongs to the TatC family.</text>
</comment>
<evidence type="ECO:0000313" key="7">
    <source>
        <dbReference type="Proteomes" id="UP000825679"/>
    </source>
</evidence>
<comment type="subunit">
    <text evidence="5">The Tat system comprises two distinct complexes: a TatABC complex, containing multiple copies of TatA, TatB and TatC subunits, and a separate TatA complex, containing only TatA subunits. Substrates initially bind to the TatABC complex, which probably triggers association of the separate TatA complex to form the active translocon.</text>
</comment>
<keyword evidence="3 5" id="KW-1133">Transmembrane helix</keyword>
<accession>A0ABX8Z3Q2</accession>
<dbReference type="Proteomes" id="UP000825679">
    <property type="component" value="Chromosome"/>
</dbReference>
<proteinExistence type="inferred from homology"/>
<keyword evidence="5" id="KW-0811">Translocation</keyword>
<reference evidence="6 7" key="1">
    <citation type="submission" date="2021-08" db="EMBL/GenBank/DDBJ databases">
        <title>complete genome sequencing of Deefgea sp. D25.</title>
        <authorList>
            <person name="Bae J.-W."/>
            <person name="Gim D.-H."/>
        </authorList>
    </citation>
    <scope>NUCLEOTIDE SEQUENCE [LARGE SCALE GENOMIC DNA]</scope>
    <source>
        <strain evidence="6 7">D25</strain>
    </source>
</reference>
<dbReference type="PRINTS" id="PR01840">
    <property type="entry name" value="TATCFAMILY"/>
</dbReference>
<keyword evidence="4 5" id="KW-0472">Membrane</keyword>
<feature type="transmembrane region" description="Helical" evidence="5">
    <location>
        <begin position="20"/>
        <end position="41"/>
    </location>
</feature>
<evidence type="ECO:0000256" key="2">
    <source>
        <dbReference type="ARBA" id="ARBA00022692"/>
    </source>
</evidence>
<protein>
    <recommendedName>
        <fullName evidence="5">Sec-independent protein translocase protein TatC</fullName>
    </recommendedName>
</protein>
<feature type="transmembrane region" description="Helical" evidence="5">
    <location>
        <begin position="190"/>
        <end position="208"/>
    </location>
</feature>
<evidence type="ECO:0000256" key="5">
    <source>
        <dbReference type="HAMAP-Rule" id="MF_00902"/>
    </source>
</evidence>
<gene>
    <name evidence="5 6" type="primary">tatC</name>
    <name evidence="6" type="ORF">K4H28_13060</name>
</gene>
<evidence type="ECO:0000256" key="3">
    <source>
        <dbReference type="ARBA" id="ARBA00022989"/>
    </source>
</evidence>
<dbReference type="HAMAP" id="MF_00902">
    <property type="entry name" value="TatC"/>
    <property type="match status" value="1"/>
</dbReference>
<organism evidence="6 7">
    <name type="scientific">Deefgea tanakiae</name>
    <dbReference type="NCBI Taxonomy" id="2865840"/>
    <lineage>
        <taxon>Bacteria</taxon>
        <taxon>Pseudomonadati</taxon>
        <taxon>Pseudomonadota</taxon>
        <taxon>Betaproteobacteria</taxon>
        <taxon>Neisseriales</taxon>
        <taxon>Chitinibacteraceae</taxon>
        <taxon>Deefgea</taxon>
    </lineage>
</organism>
<keyword evidence="5" id="KW-1003">Cell membrane</keyword>
<feature type="transmembrane region" description="Helical" evidence="5">
    <location>
        <begin position="72"/>
        <end position="93"/>
    </location>
</feature>
<feature type="transmembrane region" description="Helical" evidence="5">
    <location>
        <begin position="214"/>
        <end position="235"/>
    </location>
</feature>
<sequence length="243" mass="26804">MNDNLQPLFSHLLELRTRLVRGVLVFLVGFIIAFAFSAQLYDIMVAPLANVLPGQKLVTIGIASPFMVQVKIAALVAFVITLPHSLYQVWAFIAPGLYQHEKKLIVPVIFASSLLFIVGMAFAYFLVFGVVFKFIVSVVPASMQWLPDSGEYLDFAMGMFLAFGVTFQVPIAVIVSVRMGMVTIEKLREIRSYVIVGAFVIAAIVTPPDIASQLMLAIPLCLLYELGVFIAAMLYRPKPITPD</sequence>
<keyword evidence="7" id="KW-1185">Reference proteome</keyword>
<dbReference type="NCBIfam" id="TIGR00945">
    <property type="entry name" value="tatC"/>
    <property type="match status" value="1"/>
</dbReference>
<keyword evidence="2 5" id="KW-0812">Transmembrane</keyword>
<evidence type="ECO:0000256" key="1">
    <source>
        <dbReference type="ARBA" id="ARBA00004141"/>
    </source>
</evidence>
<dbReference type="EMBL" id="CP081150">
    <property type="protein sequence ID" value="QZA77206.1"/>
    <property type="molecule type" value="Genomic_DNA"/>
</dbReference>
<dbReference type="PANTHER" id="PTHR30371">
    <property type="entry name" value="SEC-INDEPENDENT PROTEIN TRANSLOCASE PROTEIN TATC"/>
    <property type="match status" value="1"/>
</dbReference>
<feature type="transmembrane region" description="Helical" evidence="5">
    <location>
        <begin position="105"/>
        <end position="135"/>
    </location>
</feature>
<dbReference type="PANTHER" id="PTHR30371:SF0">
    <property type="entry name" value="SEC-INDEPENDENT PROTEIN TRANSLOCASE PROTEIN TATC, CHLOROPLASTIC-RELATED"/>
    <property type="match status" value="1"/>
</dbReference>
<name>A0ABX8Z3Q2_9NEIS</name>
<evidence type="ECO:0000313" key="6">
    <source>
        <dbReference type="EMBL" id="QZA77206.1"/>
    </source>
</evidence>
<dbReference type="Pfam" id="PF00902">
    <property type="entry name" value="TatC"/>
    <property type="match status" value="1"/>
</dbReference>